<keyword evidence="2" id="KW-1185">Reference proteome</keyword>
<dbReference type="PANTHER" id="PTHR33116">
    <property type="entry name" value="REVERSE TRANSCRIPTASE ZINC-BINDING DOMAIN-CONTAINING PROTEIN-RELATED-RELATED"/>
    <property type="match status" value="1"/>
</dbReference>
<accession>A0A9J5ZTZ9</accession>
<organism evidence="1 2">
    <name type="scientific">Solanum commersonii</name>
    <name type="common">Commerson's wild potato</name>
    <name type="synonym">Commerson's nightshade</name>
    <dbReference type="NCBI Taxonomy" id="4109"/>
    <lineage>
        <taxon>Eukaryota</taxon>
        <taxon>Viridiplantae</taxon>
        <taxon>Streptophyta</taxon>
        <taxon>Embryophyta</taxon>
        <taxon>Tracheophyta</taxon>
        <taxon>Spermatophyta</taxon>
        <taxon>Magnoliopsida</taxon>
        <taxon>eudicotyledons</taxon>
        <taxon>Gunneridae</taxon>
        <taxon>Pentapetalae</taxon>
        <taxon>asterids</taxon>
        <taxon>lamiids</taxon>
        <taxon>Solanales</taxon>
        <taxon>Solanaceae</taxon>
        <taxon>Solanoideae</taxon>
        <taxon>Solaneae</taxon>
        <taxon>Solanum</taxon>
    </lineage>
</organism>
<comment type="caution">
    <text evidence="1">The sequence shown here is derived from an EMBL/GenBank/DDBJ whole genome shotgun (WGS) entry which is preliminary data.</text>
</comment>
<reference evidence="1 2" key="1">
    <citation type="submission" date="2020-09" db="EMBL/GenBank/DDBJ databases">
        <title>De no assembly of potato wild relative species, Solanum commersonii.</title>
        <authorList>
            <person name="Cho K."/>
        </authorList>
    </citation>
    <scope>NUCLEOTIDE SEQUENCE [LARGE SCALE GENOMIC DNA]</scope>
    <source>
        <strain evidence="1">LZ3.2</strain>
        <tissue evidence="1">Leaf</tissue>
    </source>
</reference>
<sequence>MNQRVIRSNLCVPAQKSLINRDSSTETHVGREKLSKVVVPTDVCDSYIPLLMKDDALGLNERPEFLNEGTSGPDQASLVIFNNITISTQPIYREDWSLKDTESQFCMQHRTEQSNVQEMSIISSSDVLIDRVLQTTNPKLQILIRDGMEKGVEEVACNTLEKRLMSSIEEWEVEEAEPLCTEQHLTTEKEKEMSVWVKQNLIRLGKLLGADFQGHEQEALELLLQVDSARQARHQDVAVVCKKTRFKGSKELKSLVAFDVKFKSGGENNLRSLPVTLQGGSWKKNKSYFKFENWWLRIDGFTYRIREWWDSFDYIGRPDYILTSKLKALKHKLKEWNRSEQGSLGQQRKNVLEKLAVVENIATDRALTEDEATEKATLLLKLEGLIKNEEIYWRQRSRSVWLKEGDKNTNFFHKMANAHKRYNNIDQLLIQGNIVQDPERIQGEIVEFYQKLYSENVQWRPGNNFLNCPRLTGEKIEDLERNFDEEELILGGEVGALPTTYLGMPLGAKSSLEIWNGVIEKCEMKLARLDSIEKVLWQGNKERKGYHLVKWKKVINDKRVGGLGIKNLKDLSNALRMKWLWRYSNDDKNLWDSVMKAKYEERDNWMTKEVTTPYGVSLWKSIRSLWDEFKQNTKIKVVDGAKTRFWKEDWHEVGNLETLFPDIHTLVLQQQNTIAELWTPHGWNIIFRRHLNDWEIPRVTKFFSVIEQFSGLETGKDRLQWLGNKIRIS</sequence>
<dbReference type="OrthoDB" id="1938625at2759"/>
<gene>
    <name evidence="1" type="ORF">H5410_015613</name>
</gene>
<dbReference type="EMBL" id="JACXVP010000003">
    <property type="protein sequence ID" value="KAG5615789.1"/>
    <property type="molecule type" value="Genomic_DNA"/>
</dbReference>
<proteinExistence type="predicted"/>
<dbReference type="Proteomes" id="UP000824120">
    <property type="component" value="Chromosome 3"/>
</dbReference>
<protein>
    <submittedName>
        <fullName evidence="1">Uncharacterized protein</fullName>
    </submittedName>
</protein>
<name>A0A9J5ZTZ9_SOLCO</name>
<dbReference type="AlphaFoldDB" id="A0A9J5ZTZ9"/>
<evidence type="ECO:0000313" key="2">
    <source>
        <dbReference type="Proteomes" id="UP000824120"/>
    </source>
</evidence>
<evidence type="ECO:0000313" key="1">
    <source>
        <dbReference type="EMBL" id="KAG5615789.1"/>
    </source>
</evidence>
<dbReference type="PANTHER" id="PTHR33116:SF85">
    <property type="entry name" value="REVERSE TRANSCRIPTASE ZINC-BINDING DOMAIN-CONTAINING PROTEIN"/>
    <property type="match status" value="1"/>
</dbReference>